<sequence>MEGTKRRREFEEALRNAIAKLGREGEDRIDRSYVEELGQRYDLDPDEARKLFVKSKGDVWKGELVESEGDPGWEAAMLESSPSTGISPEDSSI</sequence>
<reference evidence="2" key="1">
    <citation type="submission" date="2020-02" db="EMBL/GenBank/DDBJ databases">
        <authorList>
            <person name="Meier V. D."/>
        </authorList>
    </citation>
    <scope>NUCLEOTIDE SEQUENCE</scope>
    <source>
        <strain evidence="2">AVDCRST_MAG78</strain>
    </source>
</reference>
<evidence type="ECO:0000313" key="2">
    <source>
        <dbReference type="EMBL" id="CAA9451910.1"/>
    </source>
</evidence>
<dbReference type="EMBL" id="CADCVB010000229">
    <property type="protein sequence ID" value="CAA9451910.1"/>
    <property type="molecule type" value="Genomic_DNA"/>
</dbReference>
<name>A0A6J4QRZ3_9ACTN</name>
<dbReference type="AlphaFoldDB" id="A0A6J4QRZ3"/>
<evidence type="ECO:0000256" key="1">
    <source>
        <dbReference type="SAM" id="MobiDB-lite"/>
    </source>
</evidence>
<feature type="compositionally biased region" description="Polar residues" evidence="1">
    <location>
        <begin position="80"/>
        <end position="93"/>
    </location>
</feature>
<protein>
    <submittedName>
        <fullName evidence="2">Uncharacterized protein</fullName>
    </submittedName>
</protein>
<organism evidence="2">
    <name type="scientific">uncultured Rubrobacteraceae bacterium</name>
    <dbReference type="NCBI Taxonomy" id="349277"/>
    <lineage>
        <taxon>Bacteria</taxon>
        <taxon>Bacillati</taxon>
        <taxon>Actinomycetota</taxon>
        <taxon>Rubrobacteria</taxon>
        <taxon>Rubrobacterales</taxon>
        <taxon>Rubrobacteraceae</taxon>
        <taxon>environmental samples</taxon>
    </lineage>
</organism>
<proteinExistence type="predicted"/>
<accession>A0A6J4QRZ3</accession>
<gene>
    <name evidence="2" type="ORF">AVDCRST_MAG78-3504</name>
</gene>
<feature type="region of interest" description="Disordered" evidence="1">
    <location>
        <begin position="74"/>
        <end position="93"/>
    </location>
</feature>